<sequence length="50" mass="5980">MGKKKKAEKLWEKAKYWFGDGEVDVDLMVRMDVITKERVIEMYLAENKTK</sequence>
<name>A0A9W5R4W3_BACCE</name>
<gene>
    <name evidence="1" type="ORF">IKC_00037</name>
</gene>
<dbReference type="AlphaFoldDB" id="A0A9W5R4W3"/>
<proteinExistence type="predicted"/>
<dbReference type="Proteomes" id="UP000014028">
    <property type="component" value="Unassembled WGS sequence"/>
</dbReference>
<accession>A0A9W5R4W3</accession>
<organism evidence="1 2">
    <name type="scientific">Bacillus cereus VD184</name>
    <dbReference type="NCBI Taxonomy" id="1053242"/>
    <lineage>
        <taxon>Bacteria</taxon>
        <taxon>Bacillati</taxon>
        <taxon>Bacillota</taxon>
        <taxon>Bacilli</taxon>
        <taxon>Bacillales</taxon>
        <taxon>Bacillaceae</taxon>
        <taxon>Bacillus</taxon>
        <taxon>Bacillus cereus group</taxon>
    </lineage>
</organism>
<protein>
    <recommendedName>
        <fullName evidence="3">Phage protein</fullName>
    </recommendedName>
</protein>
<comment type="caution">
    <text evidence="1">The sequence shown here is derived from an EMBL/GenBank/DDBJ whole genome shotgun (WGS) entry which is preliminary data.</text>
</comment>
<evidence type="ECO:0000313" key="1">
    <source>
        <dbReference type="EMBL" id="EOQ07808.1"/>
    </source>
</evidence>
<reference evidence="1 2" key="1">
    <citation type="submission" date="2012-12" db="EMBL/GenBank/DDBJ databases">
        <title>The Genome Sequence of Bacillus cereus VD184.</title>
        <authorList>
            <consortium name="The Broad Institute Genome Sequencing Platform"/>
            <consortium name="The Broad Institute Genome Sequencing Center for Infectious Disease"/>
            <person name="Feldgarden M."/>
            <person name="Van der Auwera G.A."/>
            <person name="Mahillon J."/>
            <person name="Duprez V."/>
            <person name="Timmery S."/>
            <person name="Mattelet C."/>
            <person name="Dierick K."/>
            <person name="Sun M."/>
            <person name="Yu Z."/>
            <person name="Zhu L."/>
            <person name="Hu X."/>
            <person name="Shank E.B."/>
            <person name="Swiecicka I."/>
            <person name="Hansen B.M."/>
            <person name="Andrup L."/>
            <person name="Walker B."/>
            <person name="Young S.K."/>
            <person name="Zeng Q."/>
            <person name="Gargeya S."/>
            <person name="Fitzgerald M."/>
            <person name="Haas B."/>
            <person name="Abouelleil A."/>
            <person name="Alvarado L."/>
            <person name="Arachchi H.M."/>
            <person name="Berlin A.M."/>
            <person name="Chapman S.B."/>
            <person name="Dewar J."/>
            <person name="Goldberg J."/>
            <person name="Griggs A."/>
            <person name="Gujja S."/>
            <person name="Hansen M."/>
            <person name="Howarth C."/>
            <person name="Imamovic A."/>
            <person name="Larimer J."/>
            <person name="McCowan C."/>
            <person name="Murphy C."/>
            <person name="Neiman D."/>
            <person name="Pearson M."/>
            <person name="Priest M."/>
            <person name="Roberts A."/>
            <person name="Saif S."/>
            <person name="Shea T."/>
            <person name="Sisk P."/>
            <person name="Sykes S."/>
            <person name="Wortman J."/>
            <person name="Nusbaum C."/>
            <person name="Birren B."/>
        </authorList>
    </citation>
    <scope>NUCLEOTIDE SEQUENCE [LARGE SCALE GENOMIC DNA]</scope>
    <source>
        <strain evidence="1 2">VD184</strain>
    </source>
</reference>
<evidence type="ECO:0000313" key="2">
    <source>
        <dbReference type="Proteomes" id="UP000014028"/>
    </source>
</evidence>
<evidence type="ECO:0008006" key="3">
    <source>
        <dbReference type="Google" id="ProtNLM"/>
    </source>
</evidence>
<dbReference type="EMBL" id="AHFK01000061">
    <property type="protein sequence ID" value="EOQ07808.1"/>
    <property type="molecule type" value="Genomic_DNA"/>
</dbReference>
<dbReference type="RefSeq" id="WP_016123197.1">
    <property type="nucleotide sequence ID" value="NZ_KB976835.1"/>
</dbReference>